<dbReference type="Gene3D" id="3.30.160.20">
    <property type="match status" value="1"/>
</dbReference>
<dbReference type="InterPro" id="IPR000352">
    <property type="entry name" value="Pep_chain_release_fac_I"/>
</dbReference>
<dbReference type="PANTHER" id="PTHR43804">
    <property type="entry name" value="LD18447P"/>
    <property type="match status" value="1"/>
</dbReference>
<dbReference type="GO" id="GO:0005737">
    <property type="term" value="C:cytoplasm"/>
    <property type="evidence" value="ECO:0007669"/>
    <property type="project" value="UniProtKB-ARBA"/>
</dbReference>
<keyword evidence="8" id="KW-1185">Reference proteome</keyword>
<keyword evidence="3" id="KW-0648">Protein biosynthesis</keyword>
<dbReference type="InterPro" id="IPR005139">
    <property type="entry name" value="PCRF"/>
</dbReference>
<evidence type="ECO:0000256" key="1">
    <source>
        <dbReference type="ARBA" id="ARBA00010835"/>
    </source>
</evidence>
<feature type="compositionally biased region" description="Basic residues" evidence="4">
    <location>
        <begin position="88"/>
        <end position="108"/>
    </location>
</feature>
<sequence>MREHLDLEVIDARPGFLCFKASGRATPRWFADEAGGHRWQRVPPTEKRGRVHSSTVTVVVLEPASAVAVEIRPEDLEEEFCRGSGKGGQHRNKTSTAVHLRHKPSGHHVRVDGGRSQSINRETALELLRARLAAEQREAARADRCAARKAQAGSGMRGDKIRTIQVQGDVVVDHRRGTRMTYRRFVRGHLEDLDPNAASRGE</sequence>
<dbReference type="InterPro" id="IPR045853">
    <property type="entry name" value="Pep_chain_release_fac_I_sf"/>
</dbReference>
<feature type="domain" description="Prokaryotic-type class I peptide chain release factors" evidence="5">
    <location>
        <begin position="67"/>
        <end position="175"/>
    </location>
</feature>
<evidence type="ECO:0000313" key="8">
    <source>
        <dbReference type="Proteomes" id="UP001150924"/>
    </source>
</evidence>
<reference evidence="7" key="1">
    <citation type="submission" date="2022-11" db="EMBL/GenBank/DDBJ databases">
        <title>Minimal conservation of predation-associated metabolite biosynthetic gene clusters underscores biosynthetic potential of Myxococcota including descriptions for ten novel species: Archangium lansinium sp. nov., Myxococcus landrumus sp. nov., Nannocystis bai.</title>
        <authorList>
            <person name="Ahearne A."/>
            <person name="Stevens C."/>
            <person name="Phillips K."/>
        </authorList>
    </citation>
    <scope>NUCLEOTIDE SEQUENCE</scope>
    <source>
        <strain evidence="7">Na p29</strain>
    </source>
</reference>
<evidence type="ECO:0000256" key="2">
    <source>
        <dbReference type="ARBA" id="ARBA00022481"/>
    </source>
</evidence>
<feature type="region of interest" description="Disordered" evidence="4">
    <location>
        <begin position="80"/>
        <end position="115"/>
    </location>
</feature>
<dbReference type="EMBL" id="JAPNKE010000002">
    <property type="protein sequence ID" value="MCY1004780.1"/>
    <property type="molecule type" value="Genomic_DNA"/>
</dbReference>
<dbReference type="SUPFAM" id="SSF75620">
    <property type="entry name" value="Release factor"/>
    <property type="match status" value="1"/>
</dbReference>
<evidence type="ECO:0000259" key="6">
    <source>
        <dbReference type="Pfam" id="PF03462"/>
    </source>
</evidence>
<dbReference type="AlphaFoldDB" id="A0A9X3IVD4"/>
<name>A0A9X3IVD4_9BACT</name>
<evidence type="ECO:0000256" key="4">
    <source>
        <dbReference type="SAM" id="MobiDB-lite"/>
    </source>
</evidence>
<protein>
    <submittedName>
        <fullName evidence="7">PCRF domain-containing protein</fullName>
    </submittedName>
</protein>
<keyword evidence="2" id="KW-0488">Methylation</keyword>
<organism evidence="7 8">
    <name type="scientific">Nannocystis pusilla</name>
    <dbReference type="NCBI Taxonomy" id="889268"/>
    <lineage>
        <taxon>Bacteria</taxon>
        <taxon>Pseudomonadati</taxon>
        <taxon>Myxococcota</taxon>
        <taxon>Polyangia</taxon>
        <taxon>Nannocystales</taxon>
        <taxon>Nannocystaceae</taxon>
        <taxon>Nannocystis</taxon>
    </lineage>
</organism>
<dbReference type="GO" id="GO:0003747">
    <property type="term" value="F:translation release factor activity"/>
    <property type="evidence" value="ECO:0007669"/>
    <property type="project" value="InterPro"/>
</dbReference>
<dbReference type="InterPro" id="IPR050057">
    <property type="entry name" value="Prokaryotic/Mito_RF"/>
</dbReference>
<gene>
    <name evidence="7" type="ORF">OV079_04165</name>
</gene>
<dbReference type="Proteomes" id="UP001150924">
    <property type="component" value="Unassembled WGS sequence"/>
</dbReference>
<proteinExistence type="inferred from homology"/>
<dbReference type="RefSeq" id="WP_267766374.1">
    <property type="nucleotide sequence ID" value="NZ_JAPNKE010000002.1"/>
</dbReference>
<dbReference type="PANTHER" id="PTHR43804:SF7">
    <property type="entry name" value="LD18447P"/>
    <property type="match status" value="1"/>
</dbReference>
<comment type="similarity">
    <text evidence="1">Belongs to the prokaryotic/mitochondrial release factor family.</text>
</comment>
<feature type="domain" description="Peptide chain release factor" evidence="6">
    <location>
        <begin position="22"/>
        <end position="58"/>
    </location>
</feature>
<evidence type="ECO:0000313" key="7">
    <source>
        <dbReference type="EMBL" id="MCY1004780.1"/>
    </source>
</evidence>
<dbReference type="Pfam" id="PF00472">
    <property type="entry name" value="RF-1"/>
    <property type="match status" value="1"/>
</dbReference>
<dbReference type="Pfam" id="PF03462">
    <property type="entry name" value="PCRF"/>
    <property type="match status" value="1"/>
</dbReference>
<dbReference type="Gene3D" id="3.30.70.1660">
    <property type="match status" value="1"/>
</dbReference>
<comment type="caution">
    <text evidence="7">The sequence shown here is derived from an EMBL/GenBank/DDBJ whole genome shotgun (WGS) entry which is preliminary data.</text>
</comment>
<evidence type="ECO:0000259" key="5">
    <source>
        <dbReference type="Pfam" id="PF00472"/>
    </source>
</evidence>
<evidence type="ECO:0000256" key="3">
    <source>
        <dbReference type="ARBA" id="ARBA00022917"/>
    </source>
</evidence>
<accession>A0A9X3IVD4</accession>